<feature type="region of interest" description="Disordered" evidence="1">
    <location>
        <begin position="322"/>
        <end position="342"/>
    </location>
</feature>
<dbReference type="AlphaFoldDB" id="A0A6C7E5K4"/>
<organism evidence="2 3">
    <name type="scientific">Ilumatobacter coccineus (strain NBRC 103263 / KCTC 29153 / YM16-304)</name>
    <dbReference type="NCBI Taxonomy" id="1313172"/>
    <lineage>
        <taxon>Bacteria</taxon>
        <taxon>Bacillati</taxon>
        <taxon>Actinomycetota</taxon>
        <taxon>Acidimicrobiia</taxon>
        <taxon>Acidimicrobiales</taxon>
        <taxon>Ilumatobacteraceae</taxon>
        <taxon>Ilumatobacter</taxon>
    </lineage>
</organism>
<accession>A0A6C7E5K4</accession>
<keyword evidence="3" id="KW-1185">Reference proteome</keyword>
<sequence>MTISSASTAPGSASIDVRSNPPETTIGVTGLRPRWSVSAWGAVSPWLTDDDADDVAVSPVLDWYVAADDRWHVPADEPTIRQRRIEGTPVLETRLRIPDGDAIQRVWAVPDAGGTVVVEFENESPLPIAVSVAGMDVVTERPTSDVPIQGIELPDDAIVLPVGHHATVRVLLRSANSSGGFGSIPPAMSVVRGWTRVTEQASRLVLPDEALVDAVNAARCDLLLEGPVDPDADPVGFLLDVAELVRCGDSAEAWLLEIVEPVERVARETSAAADASDRREAFDAVRSARLIAQRAGDERASADLERLAADLAAGRSGRRWWKGRSGDVDRADTAPAASTPPALSSLADVRRSTSVGRFVRSIERRIVDVVDPVSGGASLLPGGVPTGWLGTNFEVHGIPTGPVSTASFAIRWHGERPAVLWEQHQGEVRLDSPTIDPEWSTVDASGETLWAAPAVPKAARSSLMVTAVDDATAPAADSDEPDATPPNTAPGTGILSIDPDGGTFA</sequence>
<protein>
    <submittedName>
        <fullName evidence="2">Uncharacterized protein</fullName>
    </submittedName>
</protein>
<evidence type="ECO:0000256" key="1">
    <source>
        <dbReference type="SAM" id="MobiDB-lite"/>
    </source>
</evidence>
<feature type="compositionally biased region" description="Polar residues" evidence="1">
    <location>
        <begin position="1"/>
        <end position="11"/>
    </location>
</feature>
<evidence type="ECO:0000313" key="3">
    <source>
        <dbReference type="Proteomes" id="UP000011863"/>
    </source>
</evidence>
<dbReference type="EMBL" id="AP012057">
    <property type="protein sequence ID" value="BAN01810.1"/>
    <property type="molecule type" value="Genomic_DNA"/>
</dbReference>
<dbReference type="OrthoDB" id="5169154at2"/>
<gene>
    <name evidence="2" type="ORF">YM304_14960</name>
</gene>
<dbReference type="RefSeq" id="WP_015441057.1">
    <property type="nucleotide sequence ID" value="NC_020520.1"/>
</dbReference>
<dbReference type="Proteomes" id="UP000011863">
    <property type="component" value="Chromosome"/>
</dbReference>
<feature type="compositionally biased region" description="Low complexity" evidence="1">
    <location>
        <begin position="333"/>
        <end position="342"/>
    </location>
</feature>
<evidence type="ECO:0000313" key="2">
    <source>
        <dbReference type="EMBL" id="BAN01810.1"/>
    </source>
</evidence>
<reference evidence="2 3" key="1">
    <citation type="journal article" date="2013" name="Int. J. Syst. Evol. Microbiol.">
        <title>Ilumatobacter nonamiense sp. nov. and Ilumatobacter coccineum sp. nov., isolated from seashore sand.</title>
        <authorList>
            <person name="Matsumoto A."/>
            <person name="Kasai H."/>
            <person name="Matsuo Y."/>
            <person name="Shizuri Y."/>
            <person name="Ichikawa N."/>
            <person name="Fujita N."/>
            <person name="Omura S."/>
            <person name="Takahashi Y."/>
        </authorList>
    </citation>
    <scope>NUCLEOTIDE SEQUENCE [LARGE SCALE GENOMIC DNA]</scope>
    <source>
        <strain evidence="3">NBRC 103263 / KCTC 29153 / YM16-304</strain>
    </source>
</reference>
<name>A0A6C7E5K4_ILUCY</name>
<dbReference type="KEGG" id="aym:YM304_14960"/>
<feature type="region of interest" description="Disordered" evidence="1">
    <location>
        <begin position="1"/>
        <end position="24"/>
    </location>
</feature>
<proteinExistence type="predicted"/>
<feature type="region of interest" description="Disordered" evidence="1">
    <location>
        <begin position="472"/>
        <end position="505"/>
    </location>
</feature>